<organism evidence="1 2">
    <name type="scientific">Deinococcus oregonensis</name>
    <dbReference type="NCBI Taxonomy" id="1805970"/>
    <lineage>
        <taxon>Bacteria</taxon>
        <taxon>Thermotogati</taxon>
        <taxon>Deinococcota</taxon>
        <taxon>Deinococci</taxon>
        <taxon>Deinococcales</taxon>
        <taxon>Deinococcaceae</taxon>
        <taxon>Deinococcus</taxon>
    </lineage>
</organism>
<evidence type="ECO:0000313" key="1">
    <source>
        <dbReference type="EMBL" id="MFB9993555.1"/>
    </source>
</evidence>
<proteinExistence type="predicted"/>
<dbReference type="EMBL" id="JBHLYR010000051">
    <property type="protein sequence ID" value="MFB9993555.1"/>
    <property type="molecule type" value="Genomic_DNA"/>
</dbReference>
<name>A0ABV6B1C3_9DEIO</name>
<keyword evidence="2" id="KW-1185">Reference proteome</keyword>
<reference evidence="1 2" key="1">
    <citation type="submission" date="2024-09" db="EMBL/GenBank/DDBJ databases">
        <authorList>
            <person name="Sun Q."/>
            <person name="Mori K."/>
        </authorList>
    </citation>
    <scope>NUCLEOTIDE SEQUENCE [LARGE SCALE GENOMIC DNA]</scope>
    <source>
        <strain evidence="1 2">JCM 13503</strain>
    </source>
</reference>
<sequence length="125" mass="14018">MTHMQYPSELSADVHAVVTAAQELRAAKQFLQSGHLIRGVQRHERAKRELYQASQTLMTSGADQLGIQNPQQTQPFTTFLQALVDFRGAYEQRRANSTDSQAASALVKAIKNVIDELDHVERKLN</sequence>
<evidence type="ECO:0000313" key="2">
    <source>
        <dbReference type="Proteomes" id="UP001589733"/>
    </source>
</evidence>
<gene>
    <name evidence="1" type="ORF">ACFFLM_16435</name>
</gene>
<dbReference type="Proteomes" id="UP001589733">
    <property type="component" value="Unassembled WGS sequence"/>
</dbReference>
<dbReference type="RefSeq" id="WP_380012615.1">
    <property type="nucleotide sequence ID" value="NZ_JBHLYR010000051.1"/>
</dbReference>
<protein>
    <submittedName>
        <fullName evidence="1">Uncharacterized protein</fullName>
    </submittedName>
</protein>
<accession>A0ABV6B1C3</accession>
<comment type="caution">
    <text evidence="1">The sequence shown here is derived from an EMBL/GenBank/DDBJ whole genome shotgun (WGS) entry which is preliminary data.</text>
</comment>